<feature type="region of interest" description="Disordered" evidence="4">
    <location>
        <begin position="250"/>
        <end position="303"/>
    </location>
</feature>
<dbReference type="AlphaFoldDB" id="A0A4S4FYS5"/>
<dbReference type="CDD" id="cd03221">
    <property type="entry name" value="ABCF_EF-3"/>
    <property type="match status" value="1"/>
</dbReference>
<dbReference type="GO" id="GO:0005524">
    <property type="term" value="F:ATP binding"/>
    <property type="evidence" value="ECO:0007669"/>
    <property type="project" value="UniProtKB-KW"/>
</dbReference>
<dbReference type="InterPro" id="IPR003439">
    <property type="entry name" value="ABC_transporter-like_ATP-bd"/>
</dbReference>
<evidence type="ECO:0000259" key="5">
    <source>
        <dbReference type="PROSITE" id="PS50893"/>
    </source>
</evidence>
<organism evidence="6 7">
    <name type="scientific">Adlercreutzia caecimuris</name>
    <dbReference type="NCBI Taxonomy" id="671266"/>
    <lineage>
        <taxon>Bacteria</taxon>
        <taxon>Bacillati</taxon>
        <taxon>Actinomycetota</taxon>
        <taxon>Coriobacteriia</taxon>
        <taxon>Eggerthellales</taxon>
        <taxon>Eggerthellaceae</taxon>
        <taxon>Adlercreutzia</taxon>
    </lineage>
</organism>
<dbReference type="InterPro" id="IPR027417">
    <property type="entry name" value="P-loop_NTPase"/>
</dbReference>
<protein>
    <submittedName>
        <fullName evidence="6">ABC-F family ATP-binding cassette domain-containing protein</fullName>
    </submittedName>
</protein>
<dbReference type="InterPro" id="IPR017871">
    <property type="entry name" value="ABC_transporter-like_CS"/>
</dbReference>
<proteinExistence type="predicted"/>
<dbReference type="SUPFAM" id="SSF52540">
    <property type="entry name" value="P-loop containing nucleoside triphosphate hydrolases"/>
    <property type="match status" value="2"/>
</dbReference>
<feature type="domain" description="ABC transporter" evidence="5">
    <location>
        <begin position="50"/>
        <end position="255"/>
    </location>
</feature>
<name>A0A4S4FYS5_9ACTN</name>
<dbReference type="Pfam" id="PF00005">
    <property type="entry name" value="ABC_tran"/>
    <property type="match status" value="2"/>
</dbReference>
<evidence type="ECO:0000313" key="6">
    <source>
        <dbReference type="EMBL" id="THG36003.1"/>
    </source>
</evidence>
<dbReference type="PROSITE" id="PS50893">
    <property type="entry name" value="ABC_TRANSPORTER_2"/>
    <property type="match status" value="1"/>
</dbReference>
<dbReference type="InterPro" id="IPR050611">
    <property type="entry name" value="ABCF"/>
</dbReference>
<evidence type="ECO:0000256" key="1">
    <source>
        <dbReference type="ARBA" id="ARBA00022737"/>
    </source>
</evidence>
<evidence type="ECO:0000313" key="7">
    <source>
        <dbReference type="Proteomes" id="UP000308978"/>
    </source>
</evidence>
<feature type="compositionally biased region" description="Basic residues" evidence="4">
    <location>
        <begin position="281"/>
        <end position="290"/>
    </location>
</feature>
<evidence type="ECO:0000256" key="2">
    <source>
        <dbReference type="ARBA" id="ARBA00022741"/>
    </source>
</evidence>
<comment type="caution">
    <text evidence="6">The sequence shown here is derived from an EMBL/GenBank/DDBJ whole genome shotgun (WGS) entry which is preliminary data.</text>
</comment>
<dbReference type="PANTHER" id="PTHR19211:SF6">
    <property type="entry name" value="BLL7188 PROTEIN"/>
    <property type="match status" value="1"/>
</dbReference>
<evidence type="ECO:0000256" key="3">
    <source>
        <dbReference type="ARBA" id="ARBA00022840"/>
    </source>
</evidence>
<reference evidence="6 7" key="1">
    <citation type="submission" date="2019-04" db="EMBL/GenBank/DDBJ databases">
        <title>Microbes associate with the intestines of laboratory mice.</title>
        <authorList>
            <person name="Navarre W."/>
            <person name="Wong E."/>
            <person name="Huang K.C."/>
            <person name="Tropini C."/>
            <person name="Ng K."/>
            <person name="Yu B."/>
        </authorList>
    </citation>
    <scope>NUCLEOTIDE SEQUENCE [LARGE SCALE GENOMIC DNA]</scope>
    <source>
        <strain evidence="6 7">NM80_B27</strain>
    </source>
</reference>
<dbReference type="SMART" id="SM00382">
    <property type="entry name" value="AAA"/>
    <property type="match status" value="2"/>
</dbReference>
<dbReference type="Gene3D" id="3.40.50.300">
    <property type="entry name" value="P-loop containing nucleotide triphosphate hydrolases"/>
    <property type="match status" value="2"/>
</dbReference>
<accession>A0A4S4FYS5</accession>
<dbReference type="Proteomes" id="UP000308978">
    <property type="component" value="Unassembled WGS sequence"/>
</dbReference>
<evidence type="ECO:0000256" key="4">
    <source>
        <dbReference type="SAM" id="MobiDB-lite"/>
    </source>
</evidence>
<dbReference type="InterPro" id="IPR003593">
    <property type="entry name" value="AAA+_ATPase"/>
</dbReference>
<dbReference type="GO" id="GO:0016887">
    <property type="term" value="F:ATP hydrolysis activity"/>
    <property type="evidence" value="ECO:0007669"/>
    <property type="project" value="InterPro"/>
</dbReference>
<dbReference type="EMBL" id="SSTJ01000018">
    <property type="protein sequence ID" value="THG36003.1"/>
    <property type="molecule type" value="Genomic_DNA"/>
</dbReference>
<sequence length="542" mass="59378">MPIRAPLRPFPHSRSRFQGAASPLLLLPRTDIPRASPRRGLLPKELAMQLNLTSISYTYPGGTAPALTDASATFPVGWTGIIGDNGCGKSTLARIAARLLQPDAGAVSPQLFSAYCQQDSTQAPPNLADLASDWGQDGQRIRRLLHLEDEWFWRYETLSGGQRKRLQIACALFTSPDVLVMDEPTNDLDAVTRDVVKGALSNFGGIGILISHDRDLLDSLVGQSLVCENRRWMMRPGGYSKASCQAESERASALRQREKAAHEAKRLKAEAQRRSEEAARQRGRRSKRNLAKGDSDGREKIGRAIVSGKDGVAGRLSATMDRRLAQAEGALAEQFVAKRYEHRISIFGEATRAPFVAHLEAKALRAGEFAIEVPELWIGPTEHVVLTGENGTGKSLVVRAALASAPESVRVAFVPQDVGVGERERALGQLREHSPKRRGRILSIVAQLNSDPDRLLDGDDMSPGELRKLLLAEQLVQEPNFLVLDEPTNHLDVGSIEALQRMLADFPGAVLLVTHDRQLADAVTQTAWHTERCDGIAKLRVR</sequence>
<dbReference type="PROSITE" id="PS00211">
    <property type="entry name" value="ABC_TRANSPORTER_1"/>
    <property type="match status" value="1"/>
</dbReference>
<feature type="compositionally biased region" description="Basic and acidic residues" evidence="4">
    <location>
        <begin position="291"/>
        <end position="302"/>
    </location>
</feature>
<keyword evidence="2" id="KW-0547">Nucleotide-binding</keyword>
<keyword evidence="3 6" id="KW-0067">ATP-binding</keyword>
<keyword evidence="1" id="KW-0677">Repeat</keyword>
<gene>
    <name evidence="6" type="ORF">E5986_10415</name>
</gene>
<feature type="compositionally biased region" description="Basic and acidic residues" evidence="4">
    <location>
        <begin position="250"/>
        <end position="280"/>
    </location>
</feature>
<dbReference type="PANTHER" id="PTHR19211">
    <property type="entry name" value="ATP-BINDING TRANSPORT PROTEIN-RELATED"/>
    <property type="match status" value="1"/>
</dbReference>